<evidence type="ECO:0000256" key="2">
    <source>
        <dbReference type="SAM" id="MobiDB-lite"/>
    </source>
</evidence>
<dbReference type="PANTHER" id="PTHR35468:SF1">
    <property type="entry name" value="MYOSIN-LIKE PROTEIN"/>
    <property type="match status" value="1"/>
</dbReference>
<reference evidence="3" key="1">
    <citation type="journal article" date="2021" name="Nat. Commun.">
        <title>Genomic analyses provide insights into spinach domestication and the genetic basis of agronomic traits.</title>
        <authorList>
            <person name="Cai X."/>
            <person name="Sun X."/>
            <person name="Xu C."/>
            <person name="Sun H."/>
            <person name="Wang X."/>
            <person name="Ge C."/>
            <person name="Zhang Z."/>
            <person name="Wang Q."/>
            <person name="Fei Z."/>
            <person name="Jiao C."/>
            <person name="Wang Q."/>
        </authorList>
    </citation>
    <scope>NUCLEOTIDE SEQUENCE [LARGE SCALE GENOMIC DNA]</scope>
    <source>
        <strain evidence="3">cv. Varoflay</strain>
    </source>
</reference>
<dbReference type="GeneID" id="110800830"/>
<dbReference type="PANTHER" id="PTHR35468">
    <property type="entry name" value="MYOSIN-LIKE PROTEIN"/>
    <property type="match status" value="1"/>
</dbReference>
<name>A0A9R0J5N9_SPIOL</name>
<keyword evidence="1" id="KW-0175">Coiled coil</keyword>
<evidence type="ECO:0000313" key="3">
    <source>
        <dbReference type="Proteomes" id="UP000813463"/>
    </source>
</evidence>
<gene>
    <name evidence="4" type="primary">LOC110800830</name>
</gene>
<feature type="compositionally biased region" description="Polar residues" evidence="2">
    <location>
        <begin position="26"/>
        <end position="45"/>
    </location>
</feature>
<dbReference type="KEGG" id="soe:110800830"/>
<sequence>MTTVRRPKWHPQPPLQTPRILHLPRRTSTSTRRKVPTTNVKSNSDVNPFLRRSQKGKLEKLFDQERAFSYTLPPVPVVLLNSGERGRNENVPESEGEKWRFQAEMLRAECNFWRMEREIAVKKMERERVVLEKSLKSAVHTLLSGKKKIREGESGNSMLEEEIEELAKKLIQLQKSFKHIKSPELHHNCSSSSNFDKQASLLQKQLEKFSEMQEECSVKEISEVSEVSLPINSTTTRDGKIKCHGSKRRQSTRFTDVEILRRKMEGLSKGKLLKRMEEEYGYMLSGTANYSVSSSASTSKRYDFADSSSFPIQQSSSQEAKSGELKMCSGKCKAIVRRIMEQVKAETEQWSQMQVMLGQVKGEMEEVQASRDFWEEQALESEHRTKKLDSDVEEWKQKALSHETKQNQLQKQVQELQQELENLKLSKHSAPPITLGAQLAREKRMLMCRVKGNSNNQQTNQENADIKEVDVDYIEAKKTVQKSSIRQPFKEIGNYNNKSSPPLLRQNSRRYVYPLHSPNNS</sequence>
<dbReference type="Proteomes" id="UP000813463">
    <property type="component" value="Chromosome 4"/>
</dbReference>
<feature type="region of interest" description="Disordered" evidence="2">
    <location>
        <begin position="1"/>
        <end position="45"/>
    </location>
</feature>
<reference evidence="4" key="2">
    <citation type="submission" date="2025-08" db="UniProtKB">
        <authorList>
            <consortium name="RefSeq"/>
        </authorList>
    </citation>
    <scope>IDENTIFICATION</scope>
    <source>
        <tissue evidence="4">Leaf</tissue>
    </source>
</reference>
<proteinExistence type="predicted"/>
<evidence type="ECO:0000256" key="1">
    <source>
        <dbReference type="SAM" id="Coils"/>
    </source>
</evidence>
<feature type="region of interest" description="Disordered" evidence="2">
    <location>
        <begin position="480"/>
        <end position="521"/>
    </location>
</feature>
<dbReference type="AlphaFoldDB" id="A0A9R0J5N9"/>
<protein>
    <submittedName>
        <fullName evidence="4">Uncharacterized protein</fullName>
    </submittedName>
</protein>
<accession>A0A9R0J5N9</accession>
<dbReference type="RefSeq" id="XP_021861852.1">
    <property type="nucleotide sequence ID" value="XM_022006160.2"/>
</dbReference>
<feature type="coiled-coil region" evidence="1">
    <location>
        <begin position="149"/>
        <end position="176"/>
    </location>
</feature>
<keyword evidence="3" id="KW-1185">Reference proteome</keyword>
<feature type="coiled-coil region" evidence="1">
    <location>
        <begin position="392"/>
        <end position="426"/>
    </location>
</feature>
<organism evidence="3 4">
    <name type="scientific">Spinacia oleracea</name>
    <name type="common">Spinach</name>
    <dbReference type="NCBI Taxonomy" id="3562"/>
    <lineage>
        <taxon>Eukaryota</taxon>
        <taxon>Viridiplantae</taxon>
        <taxon>Streptophyta</taxon>
        <taxon>Embryophyta</taxon>
        <taxon>Tracheophyta</taxon>
        <taxon>Spermatophyta</taxon>
        <taxon>Magnoliopsida</taxon>
        <taxon>eudicotyledons</taxon>
        <taxon>Gunneridae</taxon>
        <taxon>Pentapetalae</taxon>
        <taxon>Caryophyllales</taxon>
        <taxon>Chenopodiaceae</taxon>
        <taxon>Chenopodioideae</taxon>
        <taxon>Anserineae</taxon>
        <taxon>Spinacia</taxon>
    </lineage>
</organism>
<evidence type="ECO:0000313" key="4">
    <source>
        <dbReference type="RefSeq" id="XP_021861852.1"/>
    </source>
</evidence>
<dbReference type="OrthoDB" id="1921697at2759"/>